<keyword evidence="2" id="KW-1185">Reference proteome</keyword>
<organism evidence="1 2">
    <name type="scientific">Pycnococcus provasolii</name>
    <dbReference type="NCBI Taxonomy" id="41880"/>
    <lineage>
        <taxon>Eukaryota</taxon>
        <taxon>Viridiplantae</taxon>
        <taxon>Chlorophyta</taxon>
        <taxon>Pseudoscourfieldiophyceae</taxon>
        <taxon>Pseudoscourfieldiales</taxon>
        <taxon>Pycnococcaceae</taxon>
        <taxon>Pycnococcus</taxon>
    </lineage>
</organism>
<accession>A0A830HY13</accession>
<sequence length="120" mass="12853">MASSQAVMARVAAQHEVLGLKSGLLGDCKPDFKPNTSCCAATRAITACDDAMAPTSWQDKPYHLPGGDKLSRQGATVQPYNLKVQPTRVATLGRARKGVPAWGRWRGSERSLSVATLRTT</sequence>
<proteinExistence type="predicted"/>
<protein>
    <submittedName>
        <fullName evidence="1">Uncharacterized protein</fullName>
    </submittedName>
</protein>
<dbReference type="AlphaFoldDB" id="A0A830HY13"/>
<evidence type="ECO:0000313" key="2">
    <source>
        <dbReference type="Proteomes" id="UP000660262"/>
    </source>
</evidence>
<dbReference type="EMBL" id="BNJQ01000026">
    <property type="protein sequence ID" value="GHP09789.1"/>
    <property type="molecule type" value="Genomic_DNA"/>
</dbReference>
<evidence type="ECO:0000313" key="1">
    <source>
        <dbReference type="EMBL" id="GHP09789.1"/>
    </source>
</evidence>
<gene>
    <name evidence="1" type="ORF">PPROV_000852400</name>
</gene>
<dbReference type="Proteomes" id="UP000660262">
    <property type="component" value="Unassembled WGS sequence"/>
</dbReference>
<reference evidence="1" key="1">
    <citation type="submission" date="2020-10" db="EMBL/GenBank/DDBJ databases">
        <title>Unveiling of a novel bifunctional photoreceptor, Dualchrome1, isolated from a cosmopolitan green alga.</title>
        <authorList>
            <person name="Suzuki S."/>
            <person name="Kawachi M."/>
        </authorList>
    </citation>
    <scope>NUCLEOTIDE SEQUENCE</scope>
    <source>
        <strain evidence="1">NIES 2893</strain>
    </source>
</reference>
<name>A0A830HY13_9CHLO</name>
<comment type="caution">
    <text evidence="1">The sequence shown here is derived from an EMBL/GenBank/DDBJ whole genome shotgun (WGS) entry which is preliminary data.</text>
</comment>